<dbReference type="Proteomes" id="UP000654913">
    <property type="component" value="Chromosome 3"/>
</dbReference>
<dbReference type="OrthoDB" id="4289261at2759"/>
<name>A0A7R8AL92_9EURO</name>
<dbReference type="InterPro" id="IPR036638">
    <property type="entry name" value="HLH_DNA-bd_sf"/>
</dbReference>
<dbReference type="RefSeq" id="XP_041555230.1">
    <property type="nucleotide sequence ID" value="XM_041702445.1"/>
</dbReference>
<evidence type="ECO:0000259" key="1">
    <source>
        <dbReference type="PROSITE" id="PS50888"/>
    </source>
</evidence>
<proteinExistence type="predicted"/>
<dbReference type="GeneID" id="64973041"/>
<dbReference type="GO" id="GO:0046983">
    <property type="term" value="F:protein dimerization activity"/>
    <property type="evidence" value="ECO:0007669"/>
    <property type="project" value="InterPro"/>
</dbReference>
<dbReference type="EMBL" id="AP024445">
    <property type="protein sequence ID" value="BCS23036.1"/>
    <property type="molecule type" value="Genomic_DNA"/>
</dbReference>
<sequence>MKLLHNSPMQLIFRSSDKKWDELGSCTTEALLIMSEDKQRSALLSRTAMRKRSSILSTRERLIELRPKGTVVVVASDSPTEFKRKQHAQAQKQQRDRLKTALDRIARIMEGRGVQAGTGGSKAELVEAAVKYIQSLQGEIEQLRVALGTRQADWEGPT</sequence>
<dbReference type="AlphaFoldDB" id="A0A7R8AL92"/>
<reference evidence="2" key="2">
    <citation type="submission" date="2021-02" db="EMBL/GenBank/DDBJ databases">
        <title>Aspergillus puulaauensis MK2 genome sequence.</title>
        <authorList>
            <person name="Futagami T."/>
            <person name="Mori K."/>
            <person name="Kadooka C."/>
            <person name="Tanaka T."/>
        </authorList>
    </citation>
    <scope>NUCLEOTIDE SEQUENCE</scope>
    <source>
        <strain evidence="2">MK2</strain>
    </source>
</reference>
<reference evidence="2" key="1">
    <citation type="submission" date="2021-01" db="EMBL/GenBank/DDBJ databases">
        <authorList>
            <consortium name="Aspergillus puulaauensis MK2 genome sequencing consortium"/>
            <person name="Kazuki M."/>
            <person name="Futagami T."/>
        </authorList>
    </citation>
    <scope>NUCLEOTIDE SEQUENCE</scope>
    <source>
        <strain evidence="2">MK2</strain>
    </source>
</reference>
<dbReference type="Gene3D" id="4.10.280.10">
    <property type="entry name" value="Helix-loop-helix DNA-binding domain"/>
    <property type="match status" value="1"/>
</dbReference>
<keyword evidence="3" id="KW-1185">Reference proteome</keyword>
<dbReference type="InterPro" id="IPR011598">
    <property type="entry name" value="bHLH_dom"/>
</dbReference>
<dbReference type="KEGG" id="apuu:APUU_31261A"/>
<feature type="domain" description="BHLH" evidence="1">
    <location>
        <begin position="82"/>
        <end position="136"/>
    </location>
</feature>
<evidence type="ECO:0000313" key="2">
    <source>
        <dbReference type="EMBL" id="BCS23036.1"/>
    </source>
</evidence>
<protein>
    <recommendedName>
        <fullName evidence="1">BHLH domain-containing protein</fullName>
    </recommendedName>
</protein>
<dbReference type="SUPFAM" id="SSF47459">
    <property type="entry name" value="HLH, helix-loop-helix DNA-binding domain"/>
    <property type="match status" value="1"/>
</dbReference>
<dbReference type="PROSITE" id="PS50888">
    <property type="entry name" value="BHLH"/>
    <property type="match status" value="1"/>
</dbReference>
<dbReference type="Pfam" id="PF00010">
    <property type="entry name" value="HLH"/>
    <property type="match status" value="1"/>
</dbReference>
<evidence type="ECO:0000313" key="3">
    <source>
        <dbReference type="Proteomes" id="UP000654913"/>
    </source>
</evidence>
<gene>
    <name evidence="2" type="ORF">APUU_31261A</name>
</gene>
<accession>A0A7R8AL92</accession>
<organism evidence="2 3">
    <name type="scientific">Aspergillus puulaauensis</name>
    <dbReference type="NCBI Taxonomy" id="1220207"/>
    <lineage>
        <taxon>Eukaryota</taxon>
        <taxon>Fungi</taxon>
        <taxon>Dikarya</taxon>
        <taxon>Ascomycota</taxon>
        <taxon>Pezizomycotina</taxon>
        <taxon>Eurotiomycetes</taxon>
        <taxon>Eurotiomycetidae</taxon>
        <taxon>Eurotiales</taxon>
        <taxon>Aspergillaceae</taxon>
        <taxon>Aspergillus</taxon>
    </lineage>
</organism>